<name>A0A251V9D4_HELAN</name>
<dbReference type="AlphaFoldDB" id="A0A251V9D4"/>
<dbReference type="InParanoid" id="A0A251V9D4"/>
<protein>
    <submittedName>
        <fullName evidence="2">Uncharacterized protein</fullName>
    </submittedName>
</protein>
<reference evidence="3" key="1">
    <citation type="journal article" date="2017" name="Nature">
        <title>The sunflower genome provides insights into oil metabolism, flowering and Asterid evolution.</title>
        <authorList>
            <person name="Badouin H."/>
            <person name="Gouzy J."/>
            <person name="Grassa C.J."/>
            <person name="Murat F."/>
            <person name="Staton S.E."/>
            <person name="Cottret L."/>
            <person name="Lelandais-Briere C."/>
            <person name="Owens G.L."/>
            <person name="Carrere S."/>
            <person name="Mayjonade B."/>
            <person name="Legrand L."/>
            <person name="Gill N."/>
            <person name="Kane N.C."/>
            <person name="Bowers J.E."/>
            <person name="Hubner S."/>
            <person name="Bellec A."/>
            <person name="Berard A."/>
            <person name="Berges H."/>
            <person name="Blanchet N."/>
            <person name="Boniface M.C."/>
            <person name="Brunel D."/>
            <person name="Catrice O."/>
            <person name="Chaidir N."/>
            <person name="Claudel C."/>
            <person name="Donnadieu C."/>
            <person name="Faraut T."/>
            <person name="Fievet G."/>
            <person name="Helmstetter N."/>
            <person name="King M."/>
            <person name="Knapp S.J."/>
            <person name="Lai Z."/>
            <person name="Le Paslier M.C."/>
            <person name="Lippi Y."/>
            <person name="Lorenzon L."/>
            <person name="Mandel J.R."/>
            <person name="Marage G."/>
            <person name="Marchand G."/>
            <person name="Marquand E."/>
            <person name="Bret-Mestries E."/>
            <person name="Morien E."/>
            <person name="Nambeesan S."/>
            <person name="Nguyen T."/>
            <person name="Pegot-Espagnet P."/>
            <person name="Pouilly N."/>
            <person name="Raftis F."/>
            <person name="Sallet E."/>
            <person name="Schiex T."/>
            <person name="Thomas J."/>
            <person name="Vandecasteele C."/>
            <person name="Vares D."/>
            <person name="Vear F."/>
            <person name="Vautrin S."/>
            <person name="Crespi M."/>
            <person name="Mangin B."/>
            <person name="Burke J.M."/>
            <person name="Salse J."/>
            <person name="Munos S."/>
            <person name="Vincourt P."/>
            <person name="Rieseberg L.H."/>
            <person name="Langlade N.B."/>
        </authorList>
    </citation>
    <scope>NUCLEOTIDE SEQUENCE [LARGE SCALE GENOMIC DNA]</scope>
    <source>
        <strain evidence="3">cv. SF193</strain>
    </source>
</reference>
<feature type="transmembrane region" description="Helical" evidence="1">
    <location>
        <begin position="42"/>
        <end position="61"/>
    </location>
</feature>
<keyword evidence="3" id="KW-1185">Reference proteome</keyword>
<keyword evidence="1" id="KW-0472">Membrane</keyword>
<proteinExistence type="predicted"/>
<evidence type="ECO:0000313" key="3">
    <source>
        <dbReference type="Proteomes" id="UP000215914"/>
    </source>
</evidence>
<dbReference type="EMBL" id="CM007892">
    <property type="protein sequence ID" value="OTG31562.1"/>
    <property type="molecule type" value="Genomic_DNA"/>
</dbReference>
<organism evidence="2 3">
    <name type="scientific">Helianthus annuus</name>
    <name type="common">Common sunflower</name>
    <dbReference type="NCBI Taxonomy" id="4232"/>
    <lineage>
        <taxon>Eukaryota</taxon>
        <taxon>Viridiplantae</taxon>
        <taxon>Streptophyta</taxon>
        <taxon>Embryophyta</taxon>
        <taxon>Tracheophyta</taxon>
        <taxon>Spermatophyta</taxon>
        <taxon>Magnoliopsida</taxon>
        <taxon>eudicotyledons</taxon>
        <taxon>Gunneridae</taxon>
        <taxon>Pentapetalae</taxon>
        <taxon>asterids</taxon>
        <taxon>campanulids</taxon>
        <taxon>Asterales</taxon>
        <taxon>Asteraceae</taxon>
        <taxon>Asteroideae</taxon>
        <taxon>Heliantheae alliance</taxon>
        <taxon>Heliantheae</taxon>
        <taxon>Helianthus</taxon>
    </lineage>
</organism>
<gene>
    <name evidence="2" type="ORF">HannXRQ_Chr03g0077051</name>
</gene>
<evidence type="ECO:0000313" key="2">
    <source>
        <dbReference type="EMBL" id="OTG31562.1"/>
    </source>
</evidence>
<dbReference type="Proteomes" id="UP000215914">
    <property type="component" value="Chromosome 3"/>
</dbReference>
<keyword evidence="1" id="KW-1133">Transmembrane helix</keyword>
<sequence length="67" mass="8130">MMSANEVWIKVLTTLRSCSVELKLNHFLTLHRWIYGGSSFRIHHCWVIWLTVNFILVRISWNDYFFV</sequence>
<keyword evidence="1" id="KW-0812">Transmembrane</keyword>
<accession>A0A251V9D4</accession>
<evidence type="ECO:0000256" key="1">
    <source>
        <dbReference type="SAM" id="Phobius"/>
    </source>
</evidence>